<dbReference type="PROSITE" id="PS51257">
    <property type="entry name" value="PROKAR_LIPOPROTEIN"/>
    <property type="match status" value="1"/>
</dbReference>
<dbReference type="EMBL" id="JACBYE010000056">
    <property type="protein sequence ID" value="NYS95114.1"/>
    <property type="molecule type" value="Genomic_DNA"/>
</dbReference>
<dbReference type="RefSeq" id="WP_179914338.1">
    <property type="nucleotide sequence ID" value="NZ_JACBYE010000056.1"/>
</dbReference>
<dbReference type="SUPFAM" id="SSF53850">
    <property type="entry name" value="Periplasmic binding protein-like II"/>
    <property type="match status" value="1"/>
</dbReference>
<dbReference type="Gene3D" id="3.40.190.10">
    <property type="entry name" value="Periplasmic binding protein-like II"/>
    <property type="match status" value="2"/>
</dbReference>
<feature type="chain" id="PRO_5038884704" evidence="2">
    <location>
        <begin position="28"/>
        <end position="264"/>
    </location>
</feature>
<keyword evidence="5" id="KW-1185">Reference proteome</keyword>
<evidence type="ECO:0000313" key="4">
    <source>
        <dbReference type="EMBL" id="NYS95114.1"/>
    </source>
</evidence>
<comment type="caution">
    <text evidence="4">The sequence shown here is derived from an EMBL/GenBank/DDBJ whole genome shotgun (WGS) entry which is preliminary data.</text>
</comment>
<evidence type="ECO:0000256" key="1">
    <source>
        <dbReference type="ARBA" id="ARBA00022729"/>
    </source>
</evidence>
<feature type="domain" description="Solute-binding protein family 3/N-terminal" evidence="3">
    <location>
        <begin position="45"/>
        <end position="260"/>
    </location>
</feature>
<dbReference type="InterPro" id="IPR001638">
    <property type="entry name" value="Solute-binding_3/MltF_N"/>
</dbReference>
<dbReference type="PANTHER" id="PTHR35936">
    <property type="entry name" value="MEMBRANE-BOUND LYTIC MUREIN TRANSGLYCOSYLASE F"/>
    <property type="match status" value="1"/>
</dbReference>
<name>A0A853EZ35_9MICO</name>
<keyword evidence="1 2" id="KW-0732">Signal</keyword>
<evidence type="ECO:0000313" key="5">
    <source>
        <dbReference type="Proteomes" id="UP000561011"/>
    </source>
</evidence>
<dbReference type="PANTHER" id="PTHR35936:SF17">
    <property type="entry name" value="ARGININE-BINDING EXTRACELLULAR PROTEIN ARTP"/>
    <property type="match status" value="1"/>
</dbReference>
<evidence type="ECO:0000259" key="3">
    <source>
        <dbReference type="SMART" id="SM00062"/>
    </source>
</evidence>
<reference evidence="4 5" key="1">
    <citation type="submission" date="2020-07" db="EMBL/GenBank/DDBJ databases">
        <title>MOT database genomes.</title>
        <authorList>
            <person name="Joseph S."/>
            <person name="Aduse-Opoku J."/>
            <person name="Hashim A."/>
            <person name="Wade W."/>
            <person name="Curtis M."/>
        </authorList>
    </citation>
    <scope>NUCLEOTIDE SEQUENCE [LARGE SCALE GENOMIC DNA]</scope>
    <source>
        <strain evidence="4 5">DSM 100099</strain>
    </source>
</reference>
<sequence length="264" mass="26961">MNTARSAAALVALGGLLLAGCSSSDDASSDGTAADGSIATIASGKLTVCTNPPFEPFELEKDGEIVGFDMSLMSEVAADLDLELAPLATGFDGIESGAALNANQCDVVASGITITDERAANMDFSEPYFDADQGLLVAEGSDLSTVESLAGMKVAVQVSSTGASWAEENGLEGVVFDDLGAQVQALQTGQVDAVVNDIASLSPFISDGFEVAANFSTGEQYGFGVKKGNTALVNAINTTLVRLETAGTYDELYTEWIGTAPAEG</sequence>
<organism evidence="4 5">
    <name type="scientific">Sanguibacter inulinus</name>
    <dbReference type="NCBI Taxonomy" id="60922"/>
    <lineage>
        <taxon>Bacteria</taxon>
        <taxon>Bacillati</taxon>
        <taxon>Actinomycetota</taxon>
        <taxon>Actinomycetes</taxon>
        <taxon>Micrococcales</taxon>
        <taxon>Sanguibacteraceae</taxon>
        <taxon>Sanguibacter</taxon>
    </lineage>
</organism>
<gene>
    <name evidence="4" type="ORF">HZZ10_16480</name>
</gene>
<evidence type="ECO:0000256" key="2">
    <source>
        <dbReference type="SAM" id="SignalP"/>
    </source>
</evidence>
<dbReference type="SMART" id="SM00062">
    <property type="entry name" value="PBPb"/>
    <property type="match status" value="1"/>
</dbReference>
<accession>A0A853EZ35</accession>
<dbReference type="AlphaFoldDB" id="A0A853EZ35"/>
<dbReference type="Proteomes" id="UP000561011">
    <property type="component" value="Unassembled WGS sequence"/>
</dbReference>
<feature type="signal peptide" evidence="2">
    <location>
        <begin position="1"/>
        <end position="27"/>
    </location>
</feature>
<dbReference type="Pfam" id="PF00497">
    <property type="entry name" value="SBP_bac_3"/>
    <property type="match status" value="1"/>
</dbReference>
<proteinExistence type="predicted"/>
<protein>
    <submittedName>
        <fullName evidence="4">Transporter substrate-binding domain-containing protein</fullName>
    </submittedName>
</protein>